<dbReference type="Gene3D" id="3.40.390.10">
    <property type="entry name" value="Collagenase (Catalytic Domain)"/>
    <property type="match status" value="1"/>
</dbReference>
<dbReference type="Proteomes" id="UP001501475">
    <property type="component" value="Unassembled WGS sequence"/>
</dbReference>
<gene>
    <name evidence="2" type="ORF">GCM10009810_18960</name>
</gene>
<protein>
    <submittedName>
        <fullName evidence="2">Uncharacterized protein</fullName>
    </submittedName>
</protein>
<feature type="signal peptide" evidence="1">
    <location>
        <begin position="1"/>
        <end position="23"/>
    </location>
</feature>
<reference evidence="3" key="1">
    <citation type="journal article" date="2019" name="Int. J. Syst. Evol. Microbiol.">
        <title>The Global Catalogue of Microorganisms (GCM) 10K type strain sequencing project: providing services to taxonomists for standard genome sequencing and annotation.</title>
        <authorList>
            <consortium name="The Broad Institute Genomics Platform"/>
            <consortium name="The Broad Institute Genome Sequencing Center for Infectious Disease"/>
            <person name="Wu L."/>
            <person name="Ma J."/>
        </authorList>
    </citation>
    <scope>NUCLEOTIDE SEQUENCE [LARGE SCALE GENOMIC DNA]</scope>
    <source>
        <strain evidence="3">JCM 15591</strain>
    </source>
</reference>
<dbReference type="SUPFAM" id="SSF55486">
    <property type="entry name" value="Metalloproteases ('zincins'), catalytic domain"/>
    <property type="match status" value="1"/>
</dbReference>
<keyword evidence="1" id="KW-0732">Signal</keyword>
<evidence type="ECO:0000256" key="1">
    <source>
        <dbReference type="SAM" id="SignalP"/>
    </source>
</evidence>
<name>A0ABP4WPP6_9MICO</name>
<keyword evidence="3" id="KW-1185">Reference proteome</keyword>
<feature type="chain" id="PRO_5045077075" evidence="1">
    <location>
        <begin position="24"/>
        <end position="319"/>
    </location>
</feature>
<evidence type="ECO:0000313" key="3">
    <source>
        <dbReference type="Proteomes" id="UP001501475"/>
    </source>
</evidence>
<sequence length="319" mass="33019">MTTLSTRLTAGAGLAALVGLALAPGASTAESAPRSLPGTLVPVYAGPAATTQSVVEDAQSAAKAAPTAKFVVTYTGFTAEAKAAFQRAVNTWAGKLNTTVPVTVKASWEPLGPGVLGAAGPSAVWDIGGVWNVDAIANKKAGKQLNASPDIVARFSSNFTNWWFGTGPAPVGKYDFQSVVTHELGHGVGFLGVGNASGSTGTVKYQGKNTAYDRYTRLGSTATSPLLWKMPDNSTQLGSALKSNNVFFDSPGVRTANGGKSAKLYAPSTWRQGSSYSHLDETTFPKGNQNSLMTYAISDGETIRTPGPVTLALLKTIGW</sequence>
<evidence type="ECO:0000313" key="2">
    <source>
        <dbReference type="EMBL" id="GAA1759735.1"/>
    </source>
</evidence>
<dbReference type="InterPro" id="IPR024079">
    <property type="entry name" value="MetalloPept_cat_dom_sf"/>
</dbReference>
<accession>A0ABP4WPP6</accession>
<dbReference type="RefSeq" id="WP_344065281.1">
    <property type="nucleotide sequence ID" value="NZ_BAAAPN010000045.1"/>
</dbReference>
<dbReference type="EMBL" id="BAAAPN010000045">
    <property type="protein sequence ID" value="GAA1759735.1"/>
    <property type="molecule type" value="Genomic_DNA"/>
</dbReference>
<organism evidence="2 3">
    <name type="scientific">Nostocoides vanveenii</name>
    <dbReference type="NCBI Taxonomy" id="330835"/>
    <lineage>
        <taxon>Bacteria</taxon>
        <taxon>Bacillati</taxon>
        <taxon>Actinomycetota</taxon>
        <taxon>Actinomycetes</taxon>
        <taxon>Micrococcales</taxon>
        <taxon>Intrasporangiaceae</taxon>
        <taxon>Nostocoides</taxon>
    </lineage>
</organism>
<proteinExistence type="predicted"/>
<comment type="caution">
    <text evidence="2">The sequence shown here is derived from an EMBL/GenBank/DDBJ whole genome shotgun (WGS) entry which is preliminary data.</text>
</comment>